<dbReference type="NCBIfam" id="NF040493">
    <property type="entry name" value="TA_anti_VapB"/>
    <property type="match status" value="1"/>
</dbReference>
<gene>
    <name evidence="3" type="ORF">E6H04_11920</name>
</gene>
<dbReference type="Proteomes" id="UP000320048">
    <property type="component" value="Unassembled WGS sequence"/>
</dbReference>
<comment type="caution">
    <text evidence="3">The sequence shown here is derived from an EMBL/GenBank/DDBJ whole genome shotgun (WGS) entry which is preliminary data.</text>
</comment>
<organism evidence="3 4">
    <name type="scientific">Candidatus Segetimicrobium genomatis</name>
    <dbReference type="NCBI Taxonomy" id="2569760"/>
    <lineage>
        <taxon>Bacteria</taxon>
        <taxon>Bacillati</taxon>
        <taxon>Candidatus Sysuimicrobiota</taxon>
        <taxon>Candidatus Sysuimicrobiia</taxon>
        <taxon>Candidatus Sysuimicrobiales</taxon>
        <taxon>Candidatus Segetimicrobiaceae</taxon>
        <taxon>Candidatus Segetimicrobium</taxon>
    </lineage>
</organism>
<dbReference type="Pfam" id="PF04014">
    <property type="entry name" value="MazE_antitoxin"/>
    <property type="match status" value="1"/>
</dbReference>
<accession>A0A537J593</accession>
<keyword evidence="3" id="KW-0238">DNA-binding</keyword>
<sequence>MPKSGIAKLFRNGRSQAVRLPQEFRFQGDRVRVRRAGKGVLLEPIFTDAGEWFAELDRFNLEPFMPEGRNQPATPVRDVLA</sequence>
<name>A0A537J593_9BACT</name>
<evidence type="ECO:0000313" key="4">
    <source>
        <dbReference type="Proteomes" id="UP000320048"/>
    </source>
</evidence>
<comment type="similarity">
    <text evidence="1">Belongs to the VapB family.</text>
</comment>
<dbReference type="PANTHER" id="PTHR37550:SF3">
    <property type="entry name" value="ANTITOXIN VAPB1"/>
    <property type="match status" value="1"/>
</dbReference>
<dbReference type="InterPro" id="IPR007159">
    <property type="entry name" value="SpoVT-AbrB_dom"/>
</dbReference>
<dbReference type="Gene3D" id="2.10.260.10">
    <property type="match status" value="1"/>
</dbReference>
<dbReference type="InterPro" id="IPR047976">
    <property type="entry name" value="Anti_VapB2-like"/>
</dbReference>
<evidence type="ECO:0000259" key="2">
    <source>
        <dbReference type="Pfam" id="PF04014"/>
    </source>
</evidence>
<dbReference type="AlphaFoldDB" id="A0A537J593"/>
<feature type="domain" description="SpoVT-AbrB" evidence="2">
    <location>
        <begin position="10"/>
        <end position="45"/>
    </location>
</feature>
<dbReference type="SUPFAM" id="SSF89447">
    <property type="entry name" value="AbrB/MazE/MraZ-like"/>
    <property type="match status" value="1"/>
</dbReference>
<dbReference type="GO" id="GO:0003677">
    <property type="term" value="F:DNA binding"/>
    <property type="evidence" value="ECO:0007669"/>
    <property type="project" value="UniProtKB-KW"/>
</dbReference>
<proteinExistence type="inferred from homology"/>
<dbReference type="InterPro" id="IPR037914">
    <property type="entry name" value="SpoVT-AbrB_sf"/>
</dbReference>
<protein>
    <submittedName>
        <fullName evidence="3">AbrB/MazE/SpoVT family DNA-binding domain-containing protein</fullName>
    </submittedName>
</protein>
<dbReference type="InterPro" id="IPR051734">
    <property type="entry name" value="VapB_TA_antitoxins"/>
</dbReference>
<evidence type="ECO:0000256" key="1">
    <source>
        <dbReference type="ARBA" id="ARBA00007924"/>
    </source>
</evidence>
<dbReference type="EMBL" id="VBAO01000348">
    <property type="protein sequence ID" value="TMI78710.1"/>
    <property type="molecule type" value="Genomic_DNA"/>
</dbReference>
<dbReference type="PANTHER" id="PTHR37550">
    <property type="entry name" value="ANTITOXIN VAPB1"/>
    <property type="match status" value="1"/>
</dbReference>
<evidence type="ECO:0000313" key="3">
    <source>
        <dbReference type="EMBL" id="TMI78710.1"/>
    </source>
</evidence>
<reference evidence="3 4" key="1">
    <citation type="journal article" date="2019" name="Nat. Microbiol.">
        <title>Mediterranean grassland soil C-N compound turnover is dependent on rainfall and depth, and is mediated by genomically divergent microorganisms.</title>
        <authorList>
            <person name="Diamond S."/>
            <person name="Andeer P.F."/>
            <person name="Li Z."/>
            <person name="Crits-Christoph A."/>
            <person name="Burstein D."/>
            <person name="Anantharaman K."/>
            <person name="Lane K.R."/>
            <person name="Thomas B.C."/>
            <person name="Pan C."/>
            <person name="Northen T.R."/>
            <person name="Banfield J.F."/>
        </authorList>
    </citation>
    <scope>NUCLEOTIDE SEQUENCE [LARGE SCALE GENOMIC DNA]</scope>
    <source>
        <strain evidence="3">NP_7</strain>
    </source>
</reference>